<dbReference type="InterPro" id="IPR001752">
    <property type="entry name" value="Kinesin_motor_dom"/>
</dbReference>
<name>A0AAW0YPW1_9TREE</name>
<dbReference type="Pfam" id="PF00225">
    <property type="entry name" value="Kinesin"/>
    <property type="match status" value="1"/>
</dbReference>
<dbReference type="KEGG" id="kne:92184466"/>
<dbReference type="GO" id="GO:0003777">
    <property type="term" value="F:microtubule motor activity"/>
    <property type="evidence" value="ECO:0007669"/>
    <property type="project" value="InterPro"/>
</dbReference>
<dbReference type="InterPro" id="IPR036961">
    <property type="entry name" value="Kinesin_motor_dom_sf"/>
</dbReference>
<accession>A0AAW0YPW1</accession>
<reference evidence="3 4" key="1">
    <citation type="journal article" date="2024" name="bioRxiv">
        <title>Comparative genomics of Cryptococcus and Kwoniella reveals pathogenesis evolution and contrasting karyotype dynamics via intercentromeric recombination or chromosome fusion.</title>
        <authorList>
            <person name="Coelho M.A."/>
            <person name="David-Palma M."/>
            <person name="Shea T."/>
            <person name="Bowers K."/>
            <person name="McGinley-Smith S."/>
            <person name="Mohammad A.W."/>
            <person name="Gnirke A."/>
            <person name="Yurkov A.M."/>
            <person name="Nowrousian M."/>
            <person name="Sun S."/>
            <person name="Cuomo C.A."/>
            <person name="Heitman J."/>
        </authorList>
    </citation>
    <scope>NUCLEOTIDE SEQUENCE [LARGE SCALE GENOMIC DNA]</scope>
    <source>
        <strain evidence="3 4">CBS 13917</strain>
    </source>
</reference>
<proteinExistence type="predicted"/>
<dbReference type="GO" id="GO:0007018">
    <property type="term" value="P:microtubule-based movement"/>
    <property type="evidence" value="ECO:0007669"/>
    <property type="project" value="InterPro"/>
</dbReference>
<dbReference type="AlphaFoldDB" id="A0AAW0YPW1"/>
<dbReference type="GO" id="GO:0008017">
    <property type="term" value="F:microtubule binding"/>
    <property type="evidence" value="ECO:0007669"/>
    <property type="project" value="InterPro"/>
</dbReference>
<dbReference type="PANTHER" id="PTHR24115">
    <property type="entry name" value="KINESIN-RELATED"/>
    <property type="match status" value="1"/>
</dbReference>
<dbReference type="PRINTS" id="PR00380">
    <property type="entry name" value="KINESINHEAVY"/>
</dbReference>
<dbReference type="RefSeq" id="XP_066799246.1">
    <property type="nucleotide sequence ID" value="XM_066950281.1"/>
</dbReference>
<dbReference type="SUPFAM" id="SSF52540">
    <property type="entry name" value="P-loop containing nucleoside triphosphate hydrolases"/>
    <property type="match status" value="1"/>
</dbReference>
<dbReference type="Proteomes" id="UP001388673">
    <property type="component" value="Unassembled WGS sequence"/>
</dbReference>
<dbReference type="GO" id="GO:0005871">
    <property type="term" value="C:kinesin complex"/>
    <property type="evidence" value="ECO:0007669"/>
    <property type="project" value="TreeGrafter"/>
</dbReference>
<evidence type="ECO:0000313" key="4">
    <source>
        <dbReference type="Proteomes" id="UP001388673"/>
    </source>
</evidence>
<evidence type="ECO:0000313" key="3">
    <source>
        <dbReference type="EMBL" id="KAK8842966.1"/>
    </source>
</evidence>
<protein>
    <recommendedName>
        <fullName evidence="2">Kinesin motor domain-containing protein</fullName>
    </recommendedName>
</protein>
<dbReference type="Gene3D" id="3.40.850.10">
    <property type="entry name" value="Kinesin motor domain"/>
    <property type="match status" value="1"/>
</dbReference>
<feature type="coiled-coil region" evidence="1">
    <location>
        <begin position="354"/>
        <end position="381"/>
    </location>
</feature>
<dbReference type="EMBL" id="JBCAWK010000017">
    <property type="protein sequence ID" value="KAK8842966.1"/>
    <property type="molecule type" value="Genomic_DNA"/>
</dbReference>
<dbReference type="GeneID" id="92184466"/>
<dbReference type="GO" id="GO:0005874">
    <property type="term" value="C:microtubule"/>
    <property type="evidence" value="ECO:0007669"/>
    <property type="project" value="TreeGrafter"/>
</dbReference>
<dbReference type="GO" id="GO:0005524">
    <property type="term" value="F:ATP binding"/>
    <property type="evidence" value="ECO:0007669"/>
    <property type="project" value="InterPro"/>
</dbReference>
<comment type="caution">
    <text evidence="3">The sequence shown here is derived from an EMBL/GenBank/DDBJ whole genome shotgun (WGS) entry which is preliminary data.</text>
</comment>
<gene>
    <name evidence="3" type="ORF">IAR55_007208</name>
</gene>
<dbReference type="InterPro" id="IPR027417">
    <property type="entry name" value="P-loop_NTPase"/>
</dbReference>
<organism evidence="3 4">
    <name type="scientific">Kwoniella newhampshirensis</name>
    <dbReference type="NCBI Taxonomy" id="1651941"/>
    <lineage>
        <taxon>Eukaryota</taxon>
        <taxon>Fungi</taxon>
        <taxon>Dikarya</taxon>
        <taxon>Basidiomycota</taxon>
        <taxon>Agaricomycotina</taxon>
        <taxon>Tremellomycetes</taxon>
        <taxon>Tremellales</taxon>
        <taxon>Cryptococcaceae</taxon>
        <taxon>Kwoniella</taxon>
    </lineage>
</organism>
<dbReference type="InterPro" id="IPR027640">
    <property type="entry name" value="Kinesin-like_fam"/>
</dbReference>
<keyword evidence="4" id="KW-1185">Reference proteome</keyword>
<keyword evidence="1" id="KW-0175">Coiled coil</keyword>
<sequence length="440" mass="47421">MTSSALDKLTVQLFFRPYGGSAASGADEETLHNLVRNRCKPSKSAGTVAGGTGMHILPRTATQSDVWSGIEGAARQAIDNGKSVTCLLYGPTGTGKTYTALGPSDWERQPFVNWGLIPRAISMFLGVSRKHLGLFVEMEAVFIRGKELTDCSAPRTGPSQGAEHGVRSILEKTTHGLLVRIRDIAHGLELIRNVQDLREAAPTALNPSGSSRNHMIISLILCASGAQESSKRVISRIAIADLAGSEGQHTVPAWGEGNEDRVKLLNQQGAAIRKECRHLASVLADSDTLLWFGTLSLTPTQNAANIATAQFGVSLLTFRPVRQKRKAFTLAEVIDDQPGGWPPSVATQSGKRALIERQAEIEQLRSKVQRLEDQNAILECAETFGHGRSIAKRTRTKMETVPLATGPGQHGPCRTCMDEGRGKVCLGCAEKMVKEISEVS</sequence>
<evidence type="ECO:0000256" key="1">
    <source>
        <dbReference type="SAM" id="Coils"/>
    </source>
</evidence>
<dbReference type="GO" id="GO:0016887">
    <property type="term" value="F:ATP hydrolysis activity"/>
    <property type="evidence" value="ECO:0007669"/>
    <property type="project" value="TreeGrafter"/>
</dbReference>
<feature type="domain" description="Kinesin motor" evidence="2">
    <location>
        <begin position="6"/>
        <end position="324"/>
    </location>
</feature>
<dbReference type="SMART" id="SM00129">
    <property type="entry name" value="KISc"/>
    <property type="match status" value="1"/>
</dbReference>
<evidence type="ECO:0000259" key="2">
    <source>
        <dbReference type="SMART" id="SM00129"/>
    </source>
</evidence>